<dbReference type="Proteomes" id="UP000346198">
    <property type="component" value="Unassembled WGS sequence"/>
</dbReference>
<dbReference type="RefSeq" id="WP_136061382.1">
    <property type="nucleotide sequence ID" value="NZ_CAAHFH010000001.1"/>
</dbReference>
<proteinExistence type="predicted"/>
<evidence type="ECO:0000313" key="2">
    <source>
        <dbReference type="Proteomes" id="UP000346198"/>
    </source>
</evidence>
<dbReference type="EMBL" id="CAAHFH010000001">
    <property type="protein sequence ID" value="VGO19921.1"/>
    <property type="molecule type" value="Genomic_DNA"/>
</dbReference>
<sequence>MKTLKFTGSLSEIERALYLSHQTQLAEVGRHPFTPDWTRTILATLLVFSLTATVQGEDYTYTTNSGAITITNYTGSGGAVAIPDTTHNTESEGFYRIEVELK</sequence>
<reference evidence="1 2" key="1">
    <citation type="submission" date="2019-04" db="EMBL/GenBank/DDBJ databases">
        <authorList>
            <person name="Van Vliet M D."/>
        </authorList>
    </citation>
    <scope>NUCLEOTIDE SEQUENCE [LARGE SCALE GENOMIC DNA]</scope>
    <source>
        <strain evidence="1 2">F21</strain>
    </source>
</reference>
<keyword evidence="2" id="KW-1185">Reference proteome</keyword>
<name>A0A6C2UKJ2_9BACT</name>
<gene>
    <name evidence="1" type="ORF">SCARR_01981</name>
</gene>
<protein>
    <submittedName>
        <fullName evidence="1">Uncharacterized protein</fullName>
    </submittedName>
</protein>
<organism evidence="1 2">
    <name type="scientific">Pontiella sulfatireligans</name>
    <dbReference type="NCBI Taxonomy" id="2750658"/>
    <lineage>
        <taxon>Bacteria</taxon>
        <taxon>Pseudomonadati</taxon>
        <taxon>Kiritimatiellota</taxon>
        <taxon>Kiritimatiellia</taxon>
        <taxon>Kiritimatiellales</taxon>
        <taxon>Pontiellaceae</taxon>
        <taxon>Pontiella</taxon>
    </lineage>
</organism>
<accession>A0A6C2UKJ2</accession>
<evidence type="ECO:0000313" key="1">
    <source>
        <dbReference type="EMBL" id="VGO19921.1"/>
    </source>
</evidence>
<dbReference type="AlphaFoldDB" id="A0A6C2UKJ2"/>